<name>A0A918PL05_9BACT</name>
<dbReference type="InterPro" id="IPR008620">
    <property type="entry name" value="FixH"/>
</dbReference>
<evidence type="ECO:0000313" key="2">
    <source>
        <dbReference type="EMBL" id="GGZ14761.1"/>
    </source>
</evidence>
<feature type="transmembrane region" description="Helical" evidence="1">
    <location>
        <begin position="6"/>
        <end position="26"/>
    </location>
</feature>
<dbReference type="EMBL" id="BMWX01000001">
    <property type="protein sequence ID" value="GGZ14761.1"/>
    <property type="molecule type" value="Genomic_DNA"/>
</dbReference>
<keyword evidence="3" id="KW-1185">Reference proteome</keyword>
<accession>A0A918PL05</accession>
<reference evidence="2" key="2">
    <citation type="submission" date="2020-09" db="EMBL/GenBank/DDBJ databases">
        <authorList>
            <person name="Sun Q."/>
            <person name="Kim S."/>
        </authorList>
    </citation>
    <scope>NUCLEOTIDE SEQUENCE</scope>
    <source>
        <strain evidence="2">KCTC 12368</strain>
    </source>
</reference>
<sequence length="142" mass="16363">MNWGTGIVIVFICFTGLLFTLVGICMQQEDIHLVSTNYYADEINYQEHINQLTNAAELDAKVMNYDRNSKILTLALEAESKGELHLFRPSDAGMDRRIAVQSQQGSFQEIDLTSLQQGYWKVKLTWTEEGKGYYEERKIYLP</sequence>
<evidence type="ECO:0000256" key="1">
    <source>
        <dbReference type="SAM" id="Phobius"/>
    </source>
</evidence>
<dbReference type="Proteomes" id="UP000619457">
    <property type="component" value="Unassembled WGS sequence"/>
</dbReference>
<reference evidence="2" key="1">
    <citation type="journal article" date="2014" name="Int. J. Syst. Evol. Microbiol.">
        <title>Complete genome sequence of Corynebacterium casei LMG S-19264T (=DSM 44701T), isolated from a smear-ripened cheese.</title>
        <authorList>
            <consortium name="US DOE Joint Genome Institute (JGI-PGF)"/>
            <person name="Walter F."/>
            <person name="Albersmeier A."/>
            <person name="Kalinowski J."/>
            <person name="Ruckert C."/>
        </authorList>
    </citation>
    <scope>NUCLEOTIDE SEQUENCE</scope>
    <source>
        <strain evidence="2">KCTC 12368</strain>
    </source>
</reference>
<keyword evidence="1" id="KW-0812">Transmembrane</keyword>
<organism evidence="2 3">
    <name type="scientific">Echinicola pacifica</name>
    <dbReference type="NCBI Taxonomy" id="346377"/>
    <lineage>
        <taxon>Bacteria</taxon>
        <taxon>Pseudomonadati</taxon>
        <taxon>Bacteroidota</taxon>
        <taxon>Cytophagia</taxon>
        <taxon>Cytophagales</taxon>
        <taxon>Cyclobacteriaceae</taxon>
        <taxon>Echinicola</taxon>
    </lineage>
</organism>
<dbReference type="RefSeq" id="WP_026235870.1">
    <property type="nucleotide sequence ID" value="NZ_BMWX01000001.1"/>
</dbReference>
<dbReference type="Pfam" id="PF05751">
    <property type="entry name" value="FixH"/>
    <property type="match status" value="1"/>
</dbReference>
<keyword evidence="1" id="KW-1133">Transmembrane helix</keyword>
<evidence type="ECO:0000313" key="3">
    <source>
        <dbReference type="Proteomes" id="UP000619457"/>
    </source>
</evidence>
<dbReference type="AlphaFoldDB" id="A0A918PL05"/>
<proteinExistence type="predicted"/>
<keyword evidence="1" id="KW-0472">Membrane</keyword>
<comment type="caution">
    <text evidence="2">The sequence shown here is derived from an EMBL/GenBank/DDBJ whole genome shotgun (WGS) entry which is preliminary data.</text>
</comment>
<protein>
    <submittedName>
        <fullName evidence="2">Cytochrome Cbb3 oxidase maturation protein CcoH</fullName>
    </submittedName>
</protein>
<gene>
    <name evidence="2" type="primary">ccoH</name>
    <name evidence="2" type="ORF">GCM10007049_03390</name>
</gene>